<evidence type="ECO:0000313" key="1">
    <source>
        <dbReference type="EMBL" id="STJ18664.1"/>
    </source>
</evidence>
<name>A0A376W6L8_ECOLX</name>
<sequence>MGNAFLKLVQDNPDKDYWQVFTDDKPDTMRAIAERVDPETGETRREVVERPVPMAMMADRYFTTKKDGKTYYIKLHDPRLMRAMKNIGPETSNAVIRTLGKVNRFPGNGEHVV</sequence>
<reference evidence="1 2" key="1">
    <citation type="submission" date="2018-06" db="EMBL/GenBank/DDBJ databases">
        <authorList>
            <consortium name="Pathogen Informatics"/>
            <person name="Doyle S."/>
        </authorList>
    </citation>
    <scope>NUCLEOTIDE SEQUENCE [LARGE SCALE GENOMIC DNA]</scope>
    <source>
        <strain evidence="1 2">NCTC9081</strain>
    </source>
</reference>
<protein>
    <submittedName>
        <fullName evidence="1">Uncharacterized protein</fullName>
    </submittedName>
</protein>
<proteinExistence type="predicted"/>
<dbReference type="Proteomes" id="UP000254716">
    <property type="component" value="Unassembled WGS sequence"/>
</dbReference>
<accession>A0A376W6L8</accession>
<dbReference type="AlphaFoldDB" id="A0A376W6L8"/>
<evidence type="ECO:0000313" key="2">
    <source>
        <dbReference type="Proteomes" id="UP000254716"/>
    </source>
</evidence>
<gene>
    <name evidence="1" type="ORF">NCTC9081_04160</name>
</gene>
<organism evidence="1 2">
    <name type="scientific">Escherichia coli</name>
    <dbReference type="NCBI Taxonomy" id="562"/>
    <lineage>
        <taxon>Bacteria</taxon>
        <taxon>Pseudomonadati</taxon>
        <taxon>Pseudomonadota</taxon>
        <taxon>Gammaproteobacteria</taxon>
        <taxon>Enterobacterales</taxon>
        <taxon>Enterobacteriaceae</taxon>
        <taxon>Escherichia</taxon>
    </lineage>
</organism>
<dbReference type="EMBL" id="UGCV01000008">
    <property type="protein sequence ID" value="STJ18664.1"/>
    <property type="molecule type" value="Genomic_DNA"/>
</dbReference>